<dbReference type="PANTHER" id="PTHR33050:SF7">
    <property type="entry name" value="RIBONUCLEASE H"/>
    <property type="match status" value="1"/>
</dbReference>
<name>A0AAW0TR59_SCYPA</name>
<evidence type="ECO:0000313" key="3">
    <source>
        <dbReference type="Proteomes" id="UP001487740"/>
    </source>
</evidence>
<keyword evidence="3" id="KW-1185">Reference proteome</keyword>
<protein>
    <submittedName>
        <fullName evidence="2">Uncharacterized protein</fullName>
    </submittedName>
</protein>
<feature type="compositionally biased region" description="Low complexity" evidence="1">
    <location>
        <begin position="7"/>
        <end position="20"/>
    </location>
</feature>
<feature type="compositionally biased region" description="Basic and acidic residues" evidence="1">
    <location>
        <begin position="117"/>
        <end position="134"/>
    </location>
</feature>
<evidence type="ECO:0000256" key="1">
    <source>
        <dbReference type="SAM" id="MobiDB-lite"/>
    </source>
</evidence>
<comment type="caution">
    <text evidence="2">The sequence shown here is derived from an EMBL/GenBank/DDBJ whole genome shotgun (WGS) entry which is preliminary data.</text>
</comment>
<gene>
    <name evidence="2" type="ORF">O3P69_013038</name>
</gene>
<accession>A0AAW0TR59</accession>
<organism evidence="2 3">
    <name type="scientific">Scylla paramamosain</name>
    <name type="common">Mud crab</name>
    <dbReference type="NCBI Taxonomy" id="85552"/>
    <lineage>
        <taxon>Eukaryota</taxon>
        <taxon>Metazoa</taxon>
        <taxon>Ecdysozoa</taxon>
        <taxon>Arthropoda</taxon>
        <taxon>Crustacea</taxon>
        <taxon>Multicrustacea</taxon>
        <taxon>Malacostraca</taxon>
        <taxon>Eumalacostraca</taxon>
        <taxon>Eucarida</taxon>
        <taxon>Decapoda</taxon>
        <taxon>Pleocyemata</taxon>
        <taxon>Brachyura</taxon>
        <taxon>Eubrachyura</taxon>
        <taxon>Portunoidea</taxon>
        <taxon>Portunidae</taxon>
        <taxon>Portuninae</taxon>
        <taxon>Scylla</taxon>
    </lineage>
</organism>
<sequence>MGQGCDPAPRGQRAAGAPLPVQEAASATAEGETCGRSQLVFHRSPLVKEVSINKGDLGLPGNDYAHGCLLGWGHAWAQQGWAACVIRKGLTWLWTTLPPVQRPLPNSRTSPVIREYIRPRDVGERRGGTSDRKGAPSPQEGLESGAGVSVLMYLDDWLLYSPAWEGNGGNGIRYKRAQVLLHPFAAAKVAGDHGHLKHRRLTREVNLAVPIFPRDLQRNITSHLHKLLRPWLRKGALEKLVPWLPPAPTLTVTLDTSDVGWGYESDQGHQVYGRWEDGMRESHINLRELWMAKEWLLRHPHIRNTAIRFDMDNTAAVQCIARQGTARSSALLKLTEEIFARASKRNIHLSARHVFKSLTERYSTLEVDLFASWDTALLPLFLSFSQRTQAGGPDTFTEDWNRWNYIYLFPPPGTKILFRVVQALRGYSGTGGAVPPSAVQTMLKAHRPSSIKQYESCWGRCRKE</sequence>
<dbReference type="CDD" id="cd09275">
    <property type="entry name" value="RNase_HI_RT_DIRS1"/>
    <property type="match status" value="1"/>
</dbReference>
<feature type="region of interest" description="Disordered" evidence="1">
    <location>
        <begin position="117"/>
        <end position="143"/>
    </location>
</feature>
<reference evidence="2 3" key="1">
    <citation type="submission" date="2023-03" db="EMBL/GenBank/DDBJ databases">
        <title>High-quality genome of Scylla paramamosain provides insights in environmental adaptation.</title>
        <authorList>
            <person name="Zhang L."/>
        </authorList>
    </citation>
    <scope>NUCLEOTIDE SEQUENCE [LARGE SCALE GENOMIC DNA]</scope>
    <source>
        <strain evidence="2">LZ_2023a</strain>
        <tissue evidence="2">Muscle</tissue>
    </source>
</reference>
<feature type="region of interest" description="Disordered" evidence="1">
    <location>
        <begin position="1"/>
        <end position="28"/>
    </location>
</feature>
<dbReference type="Proteomes" id="UP001487740">
    <property type="component" value="Unassembled WGS sequence"/>
</dbReference>
<dbReference type="AlphaFoldDB" id="A0AAW0TR59"/>
<evidence type="ECO:0000313" key="2">
    <source>
        <dbReference type="EMBL" id="KAK8390190.1"/>
    </source>
</evidence>
<dbReference type="PANTHER" id="PTHR33050">
    <property type="entry name" value="REVERSE TRANSCRIPTASE DOMAIN-CONTAINING PROTEIN"/>
    <property type="match status" value="1"/>
</dbReference>
<proteinExistence type="predicted"/>
<dbReference type="EMBL" id="JARAKH010000026">
    <property type="protein sequence ID" value="KAK8390190.1"/>
    <property type="molecule type" value="Genomic_DNA"/>
</dbReference>
<dbReference type="InterPro" id="IPR052055">
    <property type="entry name" value="Hepadnavirus_pol/RT"/>
</dbReference>